<evidence type="ECO:0000313" key="7">
    <source>
        <dbReference type="Proteomes" id="UP000182229"/>
    </source>
</evidence>
<dbReference type="RefSeq" id="WP_071902384.1">
    <property type="nucleotide sequence ID" value="NZ_MPIN01000010.1"/>
</dbReference>
<accession>A0A1L9B2P8</accession>
<organism evidence="6 7">
    <name type="scientific">Cystobacter ferrugineus</name>
    <dbReference type="NCBI Taxonomy" id="83449"/>
    <lineage>
        <taxon>Bacteria</taxon>
        <taxon>Pseudomonadati</taxon>
        <taxon>Myxococcota</taxon>
        <taxon>Myxococcia</taxon>
        <taxon>Myxococcales</taxon>
        <taxon>Cystobacterineae</taxon>
        <taxon>Archangiaceae</taxon>
        <taxon>Cystobacter</taxon>
    </lineage>
</organism>
<reference evidence="7" key="1">
    <citation type="submission" date="2016-11" db="EMBL/GenBank/DDBJ databases">
        <authorList>
            <person name="Shukria A."/>
            <person name="Stevens D.C."/>
        </authorList>
    </citation>
    <scope>NUCLEOTIDE SEQUENCE [LARGE SCALE GENOMIC DNA]</scope>
    <source>
        <strain evidence="7">Cbfe23</strain>
    </source>
</reference>
<evidence type="ECO:0000256" key="3">
    <source>
        <dbReference type="ARBA" id="ARBA00023163"/>
    </source>
</evidence>
<dbReference type="GO" id="GO:0003700">
    <property type="term" value="F:DNA-binding transcription factor activity"/>
    <property type="evidence" value="ECO:0007669"/>
    <property type="project" value="TreeGrafter"/>
</dbReference>
<dbReference type="GO" id="GO:0000976">
    <property type="term" value="F:transcription cis-regulatory region binding"/>
    <property type="evidence" value="ECO:0007669"/>
    <property type="project" value="TreeGrafter"/>
</dbReference>
<dbReference type="PANTHER" id="PTHR30055">
    <property type="entry name" value="HTH-TYPE TRANSCRIPTIONAL REGULATOR RUTR"/>
    <property type="match status" value="1"/>
</dbReference>
<dbReference type="PROSITE" id="PS50977">
    <property type="entry name" value="HTH_TETR_2"/>
    <property type="match status" value="1"/>
</dbReference>
<sequence length="205" mass="23495">MPLERFYKLPEARRAELLRIALHEFTEKGIEGASLNAILAKAGLSKGAYYYYFVDKEDLFTAVAEDLYDRLEAQLPPLLPRQPVSAEEFWPSLEQTFSAWLMAACKFPELLGAFRQLSQQLRASPRLAPMLRRRQEEQFRSVIQLGRKLGCVRTDLPVELLVSLMVVSDSVLDEALVANRKTLSEAVVRKHARVVFDTYQRLLRP</sequence>
<dbReference type="Pfam" id="PF00440">
    <property type="entry name" value="TetR_N"/>
    <property type="match status" value="1"/>
</dbReference>
<feature type="domain" description="HTH tetR-type" evidence="5">
    <location>
        <begin position="11"/>
        <end position="71"/>
    </location>
</feature>
<evidence type="ECO:0000313" key="6">
    <source>
        <dbReference type="EMBL" id="OJH36496.1"/>
    </source>
</evidence>
<gene>
    <name evidence="6" type="ORF">BON30_32565</name>
</gene>
<dbReference type="EMBL" id="MPIN01000010">
    <property type="protein sequence ID" value="OJH36496.1"/>
    <property type="molecule type" value="Genomic_DNA"/>
</dbReference>
<dbReference type="InterPro" id="IPR009057">
    <property type="entry name" value="Homeodomain-like_sf"/>
</dbReference>
<evidence type="ECO:0000256" key="1">
    <source>
        <dbReference type="ARBA" id="ARBA00023015"/>
    </source>
</evidence>
<comment type="caution">
    <text evidence="6">The sequence shown here is derived from an EMBL/GenBank/DDBJ whole genome shotgun (WGS) entry which is preliminary data.</text>
</comment>
<evidence type="ECO:0000256" key="4">
    <source>
        <dbReference type="PROSITE-ProRule" id="PRU00335"/>
    </source>
</evidence>
<reference evidence="6 7" key="2">
    <citation type="submission" date="2016-12" db="EMBL/GenBank/DDBJ databases">
        <title>Draft Genome Sequence of Cystobacter ferrugineus Strain Cbfe23.</title>
        <authorList>
            <person name="Akbar S."/>
            <person name="Dowd S.E."/>
            <person name="Stevens D.C."/>
        </authorList>
    </citation>
    <scope>NUCLEOTIDE SEQUENCE [LARGE SCALE GENOMIC DNA]</scope>
    <source>
        <strain evidence="6 7">Cbfe23</strain>
    </source>
</reference>
<dbReference type="InterPro" id="IPR050109">
    <property type="entry name" value="HTH-type_TetR-like_transc_reg"/>
</dbReference>
<keyword evidence="7" id="KW-1185">Reference proteome</keyword>
<evidence type="ECO:0000259" key="5">
    <source>
        <dbReference type="PROSITE" id="PS50977"/>
    </source>
</evidence>
<dbReference type="Gene3D" id="1.10.357.10">
    <property type="entry name" value="Tetracycline Repressor, domain 2"/>
    <property type="match status" value="1"/>
</dbReference>
<name>A0A1L9B2P8_9BACT</name>
<dbReference type="PANTHER" id="PTHR30055:SF234">
    <property type="entry name" value="HTH-TYPE TRANSCRIPTIONAL REGULATOR BETI"/>
    <property type="match status" value="1"/>
</dbReference>
<proteinExistence type="predicted"/>
<feature type="DNA-binding region" description="H-T-H motif" evidence="4">
    <location>
        <begin position="34"/>
        <end position="53"/>
    </location>
</feature>
<keyword evidence="3" id="KW-0804">Transcription</keyword>
<protein>
    <recommendedName>
        <fullName evidence="5">HTH tetR-type domain-containing protein</fullName>
    </recommendedName>
</protein>
<dbReference type="PRINTS" id="PR00455">
    <property type="entry name" value="HTHTETR"/>
</dbReference>
<dbReference type="SUPFAM" id="SSF46689">
    <property type="entry name" value="Homeodomain-like"/>
    <property type="match status" value="1"/>
</dbReference>
<keyword evidence="1" id="KW-0805">Transcription regulation</keyword>
<evidence type="ECO:0000256" key="2">
    <source>
        <dbReference type="ARBA" id="ARBA00023125"/>
    </source>
</evidence>
<dbReference type="AlphaFoldDB" id="A0A1L9B2P8"/>
<keyword evidence="2 4" id="KW-0238">DNA-binding</keyword>
<dbReference type="InterPro" id="IPR001647">
    <property type="entry name" value="HTH_TetR"/>
</dbReference>
<dbReference type="OrthoDB" id="9812484at2"/>
<dbReference type="Proteomes" id="UP000182229">
    <property type="component" value="Unassembled WGS sequence"/>
</dbReference>